<name>A0ACC1XDP0_MELAZ</name>
<dbReference type="EMBL" id="CM051403">
    <property type="protein sequence ID" value="KAJ4709364.1"/>
    <property type="molecule type" value="Genomic_DNA"/>
</dbReference>
<reference evidence="1 2" key="1">
    <citation type="journal article" date="2023" name="Science">
        <title>Complex scaffold remodeling in plant triterpene biosynthesis.</title>
        <authorList>
            <person name="De La Pena R."/>
            <person name="Hodgson H."/>
            <person name="Liu J.C."/>
            <person name="Stephenson M.J."/>
            <person name="Martin A.C."/>
            <person name="Owen C."/>
            <person name="Harkess A."/>
            <person name="Leebens-Mack J."/>
            <person name="Jimenez L.E."/>
            <person name="Osbourn A."/>
            <person name="Sattely E.S."/>
        </authorList>
    </citation>
    <scope>NUCLEOTIDE SEQUENCE [LARGE SCALE GENOMIC DNA]</scope>
    <source>
        <strain evidence="2">cv. JPN11</strain>
        <tissue evidence="1">Leaf</tissue>
    </source>
</reference>
<comment type="caution">
    <text evidence="1">The sequence shown here is derived from an EMBL/GenBank/DDBJ whole genome shotgun (WGS) entry which is preliminary data.</text>
</comment>
<evidence type="ECO:0000313" key="1">
    <source>
        <dbReference type="EMBL" id="KAJ4709364.1"/>
    </source>
</evidence>
<protein>
    <submittedName>
        <fullName evidence="1">Cytochrome P450</fullName>
    </submittedName>
</protein>
<organism evidence="1 2">
    <name type="scientific">Melia azedarach</name>
    <name type="common">Chinaberry tree</name>
    <dbReference type="NCBI Taxonomy" id="155640"/>
    <lineage>
        <taxon>Eukaryota</taxon>
        <taxon>Viridiplantae</taxon>
        <taxon>Streptophyta</taxon>
        <taxon>Embryophyta</taxon>
        <taxon>Tracheophyta</taxon>
        <taxon>Spermatophyta</taxon>
        <taxon>Magnoliopsida</taxon>
        <taxon>eudicotyledons</taxon>
        <taxon>Gunneridae</taxon>
        <taxon>Pentapetalae</taxon>
        <taxon>rosids</taxon>
        <taxon>malvids</taxon>
        <taxon>Sapindales</taxon>
        <taxon>Meliaceae</taxon>
        <taxon>Melia</taxon>
    </lineage>
</organism>
<dbReference type="Proteomes" id="UP001164539">
    <property type="component" value="Chromosome 10"/>
</dbReference>
<evidence type="ECO:0000313" key="2">
    <source>
        <dbReference type="Proteomes" id="UP001164539"/>
    </source>
</evidence>
<sequence length="503" mass="57760">MSSIFFLYYFFLFLFAICFSLFISDKKFGKCGFRNYPVVGILPEFIENRHRIHEWITDTLIRCPTNTGIIYRPGLPNGVFTANPGNVEHILKTNFENYPKGDRFITLLGDFLGRGIFNSDGDLWRHQRKIASHEFSTKSLRNFVVENVTSEISARLVPILTRAAKVEEVLDLQDILERFAFDNICKVAFNVDPSCLGGDGSFGSEFKQAFEEAAALSTDRFTFVNAYLWRIKKSFNVGSEQALKKSVAAVHEFANNIIRSRLEGKTEKTDNDLLSRFIRSDQEKSPKFLRDIVISFILAGRDTTSSGLSWFFWLLSLNRRVEGNILKELEQIRSRNGKRVGDTYSFDELKDMHYLHAAISESLRLYPPVPIDTKACLKDDVLPDGTVIRKGWFIAYHAFAMGRMESIWGENCNEYLPERWLENGIFRQENEFRFPVFNAGPRICLGKDMAYIQMKSIVASVIERFIVEVHNKEKSPEYGLSLTLRMKNGLHVKVKERSGDITS</sequence>
<gene>
    <name evidence="1" type="ORF">OWV82_019166</name>
</gene>
<keyword evidence="2" id="KW-1185">Reference proteome</keyword>
<accession>A0ACC1XDP0</accession>
<proteinExistence type="predicted"/>